<evidence type="ECO:0000256" key="1">
    <source>
        <dbReference type="ARBA" id="ARBA00002994"/>
    </source>
</evidence>
<dbReference type="SUPFAM" id="SSF52096">
    <property type="entry name" value="ClpP/crotonase"/>
    <property type="match status" value="1"/>
</dbReference>
<comment type="similarity">
    <text evidence="2 6">Belongs to the enoyl-CoA hydratase/isomerase family.</text>
</comment>
<dbReference type="EMBL" id="OY726395">
    <property type="protein sequence ID" value="CAJ1581089.1"/>
    <property type="molecule type" value="Genomic_DNA"/>
</dbReference>
<accession>A0ABM9MBE0</accession>
<dbReference type="PANTHER" id="PTHR43149">
    <property type="entry name" value="ENOYL-COA HYDRATASE"/>
    <property type="match status" value="1"/>
</dbReference>
<dbReference type="InterPro" id="IPR029045">
    <property type="entry name" value="ClpP/crotonase-like_dom_sf"/>
</dbReference>
<evidence type="ECO:0000256" key="5">
    <source>
        <dbReference type="ARBA" id="ARBA00023717"/>
    </source>
</evidence>
<dbReference type="CDD" id="cd06558">
    <property type="entry name" value="crotonase-like"/>
    <property type="match status" value="1"/>
</dbReference>
<dbReference type="InterPro" id="IPR045002">
    <property type="entry name" value="Ech1-like"/>
</dbReference>
<comment type="catalytic activity">
    <reaction evidence="5">
        <text>a 4-saturated-(3S)-3-hydroxyacyl-CoA = a (3E)-enoyl-CoA + H2O</text>
        <dbReference type="Rhea" id="RHEA:20724"/>
        <dbReference type="ChEBI" id="CHEBI:15377"/>
        <dbReference type="ChEBI" id="CHEBI:58521"/>
        <dbReference type="ChEBI" id="CHEBI:137480"/>
        <dbReference type="EC" id="4.2.1.17"/>
    </reaction>
</comment>
<dbReference type="PROSITE" id="PS00166">
    <property type="entry name" value="ENOYL_COA_HYDRATASE"/>
    <property type="match status" value="1"/>
</dbReference>
<evidence type="ECO:0000256" key="4">
    <source>
        <dbReference type="ARBA" id="ARBA00023709"/>
    </source>
</evidence>
<keyword evidence="3" id="KW-0443">Lipid metabolism</keyword>
<gene>
    <name evidence="7" type="ORF">MU0050_001366</name>
</gene>
<dbReference type="Pfam" id="PF00378">
    <property type="entry name" value="ECH_1"/>
    <property type="match status" value="1"/>
</dbReference>
<name>A0ABM9MBE0_9MYCO</name>
<sequence length="269" mass="28218">MTAKDETNPVSVEVDGGVAQVRLNRPDKLNALDHSMFHGLVDVGQSLATDESVRAVVLAGAGRAFCAGLDFSQFAQMSQSSGAEVIVVGDTRLGGARALGQQAVRVWSQLQVPVIAAVHGVAFGGGLQVALGADIRIVAPTAELSVMEIVWGLIPDMAGTQLLPELVGRDVAKELTFTGRKVRGDEAARLGLATRTADDPISTATELAREIAQHDRNALREAKKLLDMAGRVDLAEGLDAEQDSVAGLLADPGFAAAVRARLDSVKPRR</sequence>
<keyword evidence="3" id="KW-0276">Fatty acid metabolism</keyword>
<evidence type="ECO:0000313" key="7">
    <source>
        <dbReference type="EMBL" id="CAJ1581089.1"/>
    </source>
</evidence>
<evidence type="ECO:0000256" key="3">
    <source>
        <dbReference type="ARBA" id="ARBA00022832"/>
    </source>
</evidence>
<proteinExistence type="inferred from homology"/>
<dbReference type="PANTHER" id="PTHR43149:SF1">
    <property type="entry name" value="DELTA(3,5)-DELTA(2,4)-DIENOYL-COA ISOMERASE, MITOCHONDRIAL"/>
    <property type="match status" value="1"/>
</dbReference>
<dbReference type="NCBIfam" id="NF005699">
    <property type="entry name" value="PRK07509.1"/>
    <property type="match status" value="1"/>
</dbReference>
<organism evidence="7 8">
    <name type="scientific">[Mycobacterium] wendilense</name>
    <dbReference type="NCBI Taxonomy" id="3064284"/>
    <lineage>
        <taxon>Bacteria</taxon>
        <taxon>Bacillati</taxon>
        <taxon>Actinomycetota</taxon>
        <taxon>Actinomycetes</taxon>
        <taxon>Mycobacteriales</taxon>
        <taxon>Mycobacteriaceae</taxon>
        <taxon>Mycolicibacter</taxon>
    </lineage>
</organism>
<reference evidence="7 8" key="1">
    <citation type="submission" date="2023-08" db="EMBL/GenBank/DDBJ databases">
        <authorList>
            <person name="Folkvardsen B D."/>
            <person name="Norman A."/>
        </authorList>
    </citation>
    <scope>NUCLEOTIDE SEQUENCE [LARGE SCALE GENOMIC DNA]</scope>
    <source>
        <strain evidence="7 8">Mu0050</strain>
    </source>
</reference>
<keyword evidence="8" id="KW-1185">Reference proteome</keyword>
<evidence type="ECO:0000313" key="8">
    <source>
        <dbReference type="Proteomes" id="UP001190466"/>
    </source>
</evidence>
<evidence type="ECO:0000256" key="2">
    <source>
        <dbReference type="ARBA" id="ARBA00005254"/>
    </source>
</evidence>
<protein>
    <submittedName>
        <fullName evidence="7">Crotonase/enoyl-CoA hydratase family protein</fullName>
    </submittedName>
</protein>
<dbReference type="RefSeq" id="WP_316515467.1">
    <property type="nucleotide sequence ID" value="NZ_OY726395.1"/>
</dbReference>
<dbReference type="Proteomes" id="UP001190466">
    <property type="component" value="Chromosome"/>
</dbReference>
<comment type="function">
    <text evidence="1">Could possibly oxidize fatty acids using specific components.</text>
</comment>
<dbReference type="InterPro" id="IPR001753">
    <property type="entry name" value="Enoyl-CoA_hydra/iso"/>
</dbReference>
<comment type="catalytic activity">
    <reaction evidence="4">
        <text>a (3S)-3-hydroxyacyl-CoA = a (2E)-enoyl-CoA + H2O</text>
        <dbReference type="Rhea" id="RHEA:16105"/>
        <dbReference type="ChEBI" id="CHEBI:15377"/>
        <dbReference type="ChEBI" id="CHEBI:57318"/>
        <dbReference type="ChEBI" id="CHEBI:58856"/>
        <dbReference type="EC" id="4.2.1.17"/>
    </reaction>
</comment>
<evidence type="ECO:0000256" key="6">
    <source>
        <dbReference type="RuleBase" id="RU003707"/>
    </source>
</evidence>
<dbReference type="Gene3D" id="3.90.226.10">
    <property type="entry name" value="2-enoyl-CoA Hydratase, Chain A, domain 1"/>
    <property type="match status" value="1"/>
</dbReference>
<dbReference type="InterPro" id="IPR018376">
    <property type="entry name" value="Enoyl-CoA_hyd/isom_CS"/>
</dbReference>